<reference evidence="1" key="1">
    <citation type="submission" date="2018-02" db="EMBL/GenBank/DDBJ databases">
        <title>Rhizophora mucronata_Transcriptome.</title>
        <authorList>
            <person name="Meera S.P."/>
            <person name="Sreeshan A."/>
            <person name="Augustine A."/>
        </authorList>
    </citation>
    <scope>NUCLEOTIDE SEQUENCE</scope>
    <source>
        <tissue evidence="1">Leaf</tissue>
    </source>
</reference>
<organism evidence="1">
    <name type="scientific">Rhizophora mucronata</name>
    <name type="common">Asiatic mangrove</name>
    <dbReference type="NCBI Taxonomy" id="61149"/>
    <lineage>
        <taxon>Eukaryota</taxon>
        <taxon>Viridiplantae</taxon>
        <taxon>Streptophyta</taxon>
        <taxon>Embryophyta</taxon>
        <taxon>Tracheophyta</taxon>
        <taxon>Spermatophyta</taxon>
        <taxon>Magnoliopsida</taxon>
        <taxon>eudicotyledons</taxon>
        <taxon>Gunneridae</taxon>
        <taxon>Pentapetalae</taxon>
        <taxon>rosids</taxon>
        <taxon>fabids</taxon>
        <taxon>Malpighiales</taxon>
        <taxon>Rhizophoraceae</taxon>
        <taxon>Rhizophora</taxon>
    </lineage>
</organism>
<dbReference type="EMBL" id="GGEC01009471">
    <property type="protein sequence ID" value="MBW89954.1"/>
    <property type="molecule type" value="Transcribed_RNA"/>
</dbReference>
<evidence type="ECO:0000313" key="1">
    <source>
        <dbReference type="EMBL" id="MBW89954.1"/>
    </source>
</evidence>
<name>A0A2P2J902_RHIMU</name>
<protein>
    <submittedName>
        <fullName evidence="1">NAC domain-containing protein 69 isoform X1</fullName>
    </submittedName>
</protein>
<dbReference type="AlphaFoldDB" id="A0A2P2J902"/>
<sequence length="50" mass="6208">MQEQRGLNPQRTILQKTANQKHLHCLCHFDFHLLQLNYWYIHKRHLNLVE</sequence>
<proteinExistence type="predicted"/>
<accession>A0A2P2J902</accession>